<name>A0A4D7QS52_9HYPH</name>
<protein>
    <recommendedName>
        <fullName evidence="7">Putative nickel-responsive regulator</fullName>
    </recommendedName>
</protein>
<evidence type="ECO:0000256" key="8">
    <source>
        <dbReference type="SAM" id="MobiDB-lite"/>
    </source>
</evidence>
<dbReference type="HAMAP" id="MF_00476">
    <property type="entry name" value="NikR"/>
    <property type="match status" value="1"/>
</dbReference>
<dbReference type="Pfam" id="PF08753">
    <property type="entry name" value="NikR_C"/>
    <property type="match status" value="1"/>
</dbReference>
<evidence type="ECO:0000259" key="9">
    <source>
        <dbReference type="Pfam" id="PF01402"/>
    </source>
</evidence>
<dbReference type="InterPro" id="IPR050192">
    <property type="entry name" value="CopG/NikR_regulator"/>
</dbReference>
<proteinExistence type="inferred from homology"/>
<dbReference type="EMBL" id="CP039865">
    <property type="protein sequence ID" value="QCK88396.1"/>
    <property type="molecule type" value="Genomic_DNA"/>
</dbReference>
<feature type="binding site" evidence="7">
    <location>
        <position position="77"/>
    </location>
    <ligand>
        <name>Ni(2+)</name>
        <dbReference type="ChEBI" id="CHEBI:49786"/>
    </ligand>
</feature>
<dbReference type="GO" id="GO:0010045">
    <property type="term" value="P:response to nickel cation"/>
    <property type="evidence" value="ECO:0007669"/>
    <property type="project" value="InterPro"/>
</dbReference>
<keyword evidence="6 7" id="KW-0804">Transcription</keyword>
<feature type="domain" description="Ribbon-helix-helix protein CopG" evidence="9">
    <location>
        <begin position="3"/>
        <end position="39"/>
    </location>
</feature>
<evidence type="ECO:0000256" key="2">
    <source>
        <dbReference type="ARBA" id="ARBA00022596"/>
    </source>
</evidence>
<dbReference type="InterPro" id="IPR013321">
    <property type="entry name" value="Arc_rbn_hlx_hlx"/>
</dbReference>
<dbReference type="SUPFAM" id="SSF47598">
    <property type="entry name" value="Ribbon-helix-helix"/>
    <property type="match status" value="1"/>
</dbReference>
<evidence type="ECO:0000256" key="6">
    <source>
        <dbReference type="ARBA" id="ARBA00023163"/>
    </source>
</evidence>
<dbReference type="PANTHER" id="PTHR34719:SF2">
    <property type="entry name" value="NICKEL-RESPONSIVE REGULATOR"/>
    <property type="match status" value="1"/>
</dbReference>
<dbReference type="InterPro" id="IPR010985">
    <property type="entry name" value="Ribbon_hlx_hlx"/>
</dbReference>
<reference evidence="11 12" key="1">
    <citation type="submission" date="2019-04" db="EMBL/GenBank/DDBJ databases">
        <title>Phreatobacter aquaticus sp. nov.</title>
        <authorList>
            <person name="Choi A."/>
            <person name="Baek K."/>
        </authorList>
    </citation>
    <scope>NUCLEOTIDE SEQUENCE [LARGE SCALE GENOMIC DNA]</scope>
    <source>
        <strain evidence="11 12">NMCR1094</strain>
    </source>
</reference>
<feature type="binding site" evidence="7">
    <location>
        <position position="90"/>
    </location>
    <ligand>
        <name>Ni(2+)</name>
        <dbReference type="ChEBI" id="CHEBI:49786"/>
    </ligand>
</feature>
<evidence type="ECO:0000313" key="11">
    <source>
        <dbReference type="EMBL" id="QCK88396.1"/>
    </source>
</evidence>
<organism evidence="11 12">
    <name type="scientific">Phreatobacter aquaticus</name>
    <dbReference type="NCBI Taxonomy" id="2570229"/>
    <lineage>
        <taxon>Bacteria</taxon>
        <taxon>Pseudomonadati</taxon>
        <taxon>Pseudomonadota</taxon>
        <taxon>Alphaproteobacteria</taxon>
        <taxon>Hyphomicrobiales</taxon>
        <taxon>Phreatobacteraceae</taxon>
        <taxon>Phreatobacter</taxon>
    </lineage>
</organism>
<feature type="binding site" evidence="7">
    <location>
        <position position="96"/>
    </location>
    <ligand>
        <name>Ni(2+)</name>
        <dbReference type="ChEBI" id="CHEBI:49786"/>
    </ligand>
</feature>
<dbReference type="InterPro" id="IPR002145">
    <property type="entry name" value="CopG"/>
</dbReference>
<dbReference type="Gene3D" id="3.30.70.1150">
    <property type="entry name" value="ACT-like. Chain A, domain 2"/>
    <property type="match status" value="1"/>
</dbReference>
<comment type="function">
    <text evidence="7">Transcriptional regulator.</text>
</comment>
<feature type="compositionally biased region" description="Basic residues" evidence="8">
    <location>
        <begin position="140"/>
        <end position="154"/>
    </location>
</feature>
<dbReference type="AlphaFoldDB" id="A0A4D7QS52"/>
<evidence type="ECO:0000259" key="10">
    <source>
        <dbReference type="Pfam" id="PF08753"/>
    </source>
</evidence>
<sequence>MQRITISIDDALLETVDRLGRQRGYQSRSEAMRDIVREAAVADGSVMAGDAPCMATLTFVFEHETRDLARRLTLAQHDHHELSVSTLHVHVDHRDCLEVMVLRGTVYQVKAFADAVITQRGVRHGSLHLIPIDSGEGHGHPHLHGHGAHQHHQG</sequence>
<dbReference type="RefSeq" id="WP_137101722.1">
    <property type="nucleotide sequence ID" value="NZ_CP039865.1"/>
</dbReference>
<feature type="region of interest" description="Disordered" evidence="8">
    <location>
        <begin position="132"/>
        <end position="154"/>
    </location>
</feature>
<evidence type="ECO:0000256" key="3">
    <source>
        <dbReference type="ARBA" id="ARBA00022723"/>
    </source>
</evidence>
<dbReference type="SUPFAM" id="SSF55021">
    <property type="entry name" value="ACT-like"/>
    <property type="match status" value="1"/>
</dbReference>
<keyword evidence="2 7" id="KW-0533">Nickel</keyword>
<dbReference type="InterPro" id="IPR014864">
    <property type="entry name" value="TF_NikR_Ni-bd_C"/>
</dbReference>
<dbReference type="InterPro" id="IPR022988">
    <property type="entry name" value="Ni_resp_reg_NikR"/>
</dbReference>
<dbReference type="CDD" id="cd22231">
    <property type="entry name" value="RHH_NikR_HicB-like"/>
    <property type="match status" value="1"/>
</dbReference>
<gene>
    <name evidence="11" type="primary">nikR</name>
    <name evidence="11" type="ORF">E8L99_22855</name>
</gene>
<dbReference type="Pfam" id="PF01402">
    <property type="entry name" value="RHH_1"/>
    <property type="match status" value="1"/>
</dbReference>
<dbReference type="InterPro" id="IPR045865">
    <property type="entry name" value="ACT-like_dom_sf"/>
</dbReference>
<accession>A0A4D7QS52</accession>
<dbReference type="KEGG" id="paqt:E8L99_22855"/>
<comment type="similarity">
    <text evidence="1 7">Belongs to the transcriptional regulatory CopG/NikR family.</text>
</comment>
<evidence type="ECO:0000256" key="1">
    <source>
        <dbReference type="ARBA" id="ARBA00008478"/>
    </source>
</evidence>
<comment type="cofactor">
    <cofactor evidence="7">
        <name>Ni(2+)</name>
        <dbReference type="ChEBI" id="CHEBI:49786"/>
    </cofactor>
    <text evidence="7">Binds 1 nickel ion per subunit.</text>
</comment>
<dbReference type="Proteomes" id="UP000298588">
    <property type="component" value="Chromosome"/>
</dbReference>
<keyword evidence="5 7" id="KW-0238">DNA-binding</keyword>
<dbReference type="GO" id="GO:0003677">
    <property type="term" value="F:DNA binding"/>
    <property type="evidence" value="ECO:0007669"/>
    <property type="project" value="UniProtKB-KW"/>
</dbReference>
<keyword evidence="12" id="KW-1185">Reference proteome</keyword>
<dbReference type="NCBIfam" id="NF002815">
    <property type="entry name" value="PRK02967.1"/>
    <property type="match status" value="1"/>
</dbReference>
<keyword evidence="3 7" id="KW-0479">Metal-binding</keyword>
<evidence type="ECO:0000256" key="5">
    <source>
        <dbReference type="ARBA" id="ARBA00023125"/>
    </source>
</evidence>
<evidence type="ECO:0000256" key="7">
    <source>
        <dbReference type="HAMAP-Rule" id="MF_00476"/>
    </source>
</evidence>
<dbReference type="OrthoDB" id="9806294at2"/>
<dbReference type="InterPro" id="IPR027271">
    <property type="entry name" value="Acetolactate_synth/TF_NikR_C"/>
</dbReference>
<dbReference type="GO" id="GO:0016151">
    <property type="term" value="F:nickel cation binding"/>
    <property type="evidence" value="ECO:0007669"/>
    <property type="project" value="UniProtKB-UniRule"/>
</dbReference>
<evidence type="ECO:0000256" key="4">
    <source>
        <dbReference type="ARBA" id="ARBA00023015"/>
    </source>
</evidence>
<evidence type="ECO:0000313" key="12">
    <source>
        <dbReference type="Proteomes" id="UP000298588"/>
    </source>
</evidence>
<dbReference type="PANTHER" id="PTHR34719">
    <property type="entry name" value="NICKEL-RESPONSIVE REGULATOR"/>
    <property type="match status" value="1"/>
</dbReference>
<keyword evidence="4 7" id="KW-0805">Transcription regulation</keyword>
<dbReference type="GO" id="GO:0003700">
    <property type="term" value="F:DNA-binding transcription factor activity"/>
    <property type="evidence" value="ECO:0007669"/>
    <property type="project" value="UniProtKB-UniRule"/>
</dbReference>
<dbReference type="Gene3D" id="1.10.1220.10">
    <property type="entry name" value="Met repressor-like"/>
    <property type="match status" value="1"/>
</dbReference>
<feature type="binding site" evidence="7">
    <location>
        <position position="88"/>
    </location>
    <ligand>
        <name>Ni(2+)</name>
        <dbReference type="ChEBI" id="CHEBI:49786"/>
    </ligand>
</feature>
<feature type="domain" description="Transcription factor NikR nickel binding C-terminal" evidence="10">
    <location>
        <begin position="54"/>
        <end position="130"/>
    </location>
</feature>
<dbReference type="NCBIfam" id="NF003381">
    <property type="entry name" value="PRK04460.1"/>
    <property type="match status" value="1"/>
</dbReference>